<dbReference type="EMBL" id="FXYH01000015">
    <property type="protein sequence ID" value="SMX47457.1"/>
    <property type="molecule type" value="Genomic_DNA"/>
</dbReference>
<dbReference type="Gene3D" id="3.40.50.1820">
    <property type="entry name" value="alpha/beta hydrolase"/>
    <property type="match status" value="1"/>
</dbReference>
<name>A0A238KXL5_9RHOB</name>
<evidence type="ECO:0000313" key="4">
    <source>
        <dbReference type="Proteomes" id="UP000220836"/>
    </source>
</evidence>
<accession>A0A238KXL5</accession>
<dbReference type="Proteomes" id="UP000220836">
    <property type="component" value="Unassembled WGS sequence"/>
</dbReference>
<dbReference type="EC" id="3.8.1.3" evidence="3"/>
<evidence type="ECO:0000256" key="1">
    <source>
        <dbReference type="ARBA" id="ARBA00022801"/>
    </source>
</evidence>
<dbReference type="PRINTS" id="PR00412">
    <property type="entry name" value="EPOXHYDRLASE"/>
</dbReference>
<dbReference type="InterPro" id="IPR000073">
    <property type="entry name" value="AB_hydrolase_1"/>
</dbReference>
<dbReference type="AlphaFoldDB" id="A0A238KXL5"/>
<dbReference type="SUPFAM" id="SSF53474">
    <property type="entry name" value="alpha/beta-Hydrolases"/>
    <property type="match status" value="1"/>
</dbReference>
<dbReference type="Pfam" id="PF00561">
    <property type="entry name" value="Abhydrolase_1"/>
    <property type="match status" value="1"/>
</dbReference>
<keyword evidence="1 3" id="KW-0378">Hydrolase</keyword>
<dbReference type="OrthoDB" id="9804723at2"/>
<evidence type="ECO:0000313" key="3">
    <source>
        <dbReference type="EMBL" id="SMX47457.1"/>
    </source>
</evidence>
<reference evidence="3 4" key="1">
    <citation type="submission" date="2017-05" db="EMBL/GenBank/DDBJ databases">
        <authorList>
            <person name="Song R."/>
            <person name="Chenine A.L."/>
            <person name="Ruprecht R.M."/>
        </authorList>
    </citation>
    <scope>NUCLEOTIDE SEQUENCE [LARGE SCALE GENOMIC DNA]</scope>
    <source>
        <strain evidence="3 4">CECT 8663</strain>
    </source>
</reference>
<dbReference type="PANTHER" id="PTHR43329">
    <property type="entry name" value="EPOXIDE HYDROLASE"/>
    <property type="match status" value="1"/>
</dbReference>
<keyword evidence="4" id="KW-1185">Reference proteome</keyword>
<organism evidence="3 4">
    <name type="scientific">Pelagimonas varians</name>
    <dbReference type="NCBI Taxonomy" id="696760"/>
    <lineage>
        <taxon>Bacteria</taxon>
        <taxon>Pseudomonadati</taxon>
        <taxon>Pseudomonadota</taxon>
        <taxon>Alphaproteobacteria</taxon>
        <taxon>Rhodobacterales</taxon>
        <taxon>Roseobacteraceae</taxon>
        <taxon>Pelagimonas</taxon>
    </lineage>
</organism>
<protein>
    <submittedName>
        <fullName evidence="3">Fluoroacetate dehalogenase</fullName>
        <ecNumber evidence="3">3.8.1.3</ecNumber>
    </submittedName>
</protein>
<feature type="domain" description="AB hydrolase-1" evidence="2">
    <location>
        <begin position="27"/>
        <end position="182"/>
    </location>
</feature>
<sequence length="295" mass="32740">MLNGFDDHRICLPSGVTLRVRKAGDGPALLLLHGYPQTHLCWHKVAPQLVSAGFTVVLPDLRGYGDSDKPPSDDNHTPYSKRAMATDQAQLMAKLGYDRYGVAGHDRGARVAHRLARDYAGRIAAVSFLDIAPTEHMYAQTDQSFATAYYHWFFLIQAAPFPETLIGHDPDYYLTSKLKAWSKDIPDAFTAEAVAEYQRCYRDPDCIHATCEDYRASAGIDLTHDAADAGTKLAMPVQTLWGDRGVVGRLYDVPEVWGRYAETLDANALPCGHFLPEEAPDETAAHLIRFFKSNP</sequence>
<evidence type="ECO:0000259" key="2">
    <source>
        <dbReference type="Pfam" id="PF00561"/>
    </source>
</evidence>
<dbReference type="InterPro" id="IPR000639">
    <property type="entry name" value="Epox_hydrolase-like"/>
</dbReference>
<dbReference type="GO" id="GO:0018785">
    <property type="term" value="F:haloacetate dehalogenase activity"/>
    <property type="evidence" value="ECO:0007669"/>
    <property type="project" value="UniProtKB-EC"/>
</dbReference>
<proteinExistence type="predicted"/>
<dbReference type="InterPro" id="IPR029058">
    <property type="entry name" value="AB_hydrolase_fold"/>
</dbReference>
<gene>
    <name evidence="3" type="ORF">PEV8663_03545</name>
</gene>
<dbReference type="RefSeq" id="WP_097806013.1">
    <property type="nucleotide sequence ID" value="NZ_FXYH01000015.1"/>
</dbReference>